<feature type="region of interest" description="Disordered" evidence="1">
    <location>
        <begin position="1"/>
        <end position="47"/>
    </location>
</feature>
<evidence type="ECO:0000256" key="1">
    <source>
        <dbReference type="SAM" id="MobiDB-lite"/>
    </source>
</evidence>
<dbReference type="EMBL" id="QXTF01000005">
    <property type="protein sequence ID" value="RIX26785.1"/>
    <property type="molecule type" value="Genomic_DNA"/>
</dbReference>
<dbReference type="InterPro" id="IPR043824">
    <property type="entry name" value="DUF5801"/>
</dbReference>
<gene>
    <name evidence="3" type="ORF">D3M59_11365</name>
</gene>
<feature type="non-terminal residue" evidence="3">
    <location>
        <position position="969"/>
    </location>
</feature>
<protein>
    <recommendedName>
        <fullName evidence="2">DUF5801 domain-containing protein</fullName>
    </recommendedName>
</protein>
<dbReference type="Pfam" id="PF19116">
    <property type="entry name" value="DUF5801"/>
    <property type="match status" value="2"/>
</dbReference>
<dbReference type="Pfam" id="PF17963">
    <property type="entry name" value="Big_9"/>
    <property type="match status" value="2"/>
</dbReference>
<name>A0A418PY09_9SPHN</name>
<organism evidence="3 4">
    <name type="scientific">Sphingomonas edaphi</name>
    <dbReference type="NCBI Taxonomy" id="2315689"/>
    <lineage>
        <taxon>Bacteria</taxon>
        <taxon>Pseudomonadati</taxon>
        <taxon>Pseudomonadota</taxon>
        <taxon>Alphaproteobacteria</taxon>
        <taxon>Sphingomonadales</taxon>
        <taxon>Sphingomonadaceae</taxon>
        <taxon>Sphingomonas</taxon>
    </lineage>
</organism>
<dbReference type="AlphaFoldDB" id="A0A418PY09"/>
<feature type="compositionally biased region" description="Basic and acidic residues" evidence="1">
    <location>
        <begin position="280"/>
        <end position="291"/>
    </location>
</feature>
<proteinExistence type="predicted"/>
<keyword evidence="4" id="KW-1185">Reference proteome</keyword>
<feature type="domain" description="DUF5801" evidence="2">
    <location>
        <begin position="682"/>
        <end position="838"/>
    </location>
</feature>
<evidence type="ECO:0000259" key="2">
    <source>
        <dbReference type="Pfam" id="PF19116"/>
    </source>
</evidence>
<reference evidence="3 4" key="1">
    <citation type="submission" date="2018-09" db="EMBL/GenBank/DDBJ databases">
        <title>Sphingomonas sp. DAC4.</title>
        <authorList>
            <person name="Seo T."/>
        </authorList>
    </citation>
    <scope>NUCLEOTIDE SEQUENCE [LARGE SCALE GENOMIC DNA]</scope>
    <source>
        <strain evidence="3 4">DAC4</strain>
    </source>
</reference>
<sequence length="969" mass="96255">MGGFQASGPDARGDNDAIPAGSKAPATGNVITGEGTQTGPSGSDMATGAHITAIEGAGGKDASFAGGKLAVSGEHGRLTIDAEGNYSYQAKANAPENSRDRFTYTLADSQGGTDTAVLTIEIGKTPAVIKSNAQQVVVGPDGVVVLPAGVQLSDIMIVGRNLVVNLPDGGQMVIIDGAVFVPQLVLDGVEVPATNLAALLVGQEIAPAAGDGPPQSSGGNFQVPVAPLDPGVPLGDLIPPTEYGYQPPEVREVFDIIDREPEIFVQPDGQPASVAAIDSVDEKGLPTRNEGEPEGSGEEAAAGANGDTSEATGGNIIYDSPDGVAAITINGVAIVSVGQVIPGDYGDLIITSIAPGQIGYSYTLTDNTSGDVTHDDFLVELTDSDGDVATATLTINIVDDVPTARPDTDALGIGEATATGNVMTDAAPGDAGDSDTNAADTVGADDATLTSVSGAGGSDATFEGGVLVVDGQYGVLTIDAEGNYTYTRNENAPGGVTDVFNYTLTDGDGDTSSSTLTITIPDAFPDLADPALVRLDDDAVGSEGNAGGPEDDVNSAGLPGQLAGTGGDGDLDYNFTGLNTLPTGFTTNLVNAGTLQILQGATVVLTITLDNETGAFNVVQNNPIDHPSLDGAAGDDVENNLIFSIGVEVEDADGDTDPATITINVDDDTPVVNVELDREGAVTVDESGPAGASTINFGGTEGDDQDVPGSGPIGRAVGATAIVDATALFGADGPSGAGLTYALQLGGSDTELTLTDGSAIELQLVNGVIVGMVSEGPHAGEAAFAIAIDPSTGIATVELYLSLDHPVNPDPNDQLQLGPNTVDVVVSATDGDGDTVTSDPVDVSGLFNFNDDGPAVDPVLDAEATVTVDESLPSTAPAINTGAIVKGDDPDLAGGLALGQANSGVAVVDANAVFGADGPAAGGGISYALSITNVVSGVTLTDGSAINLQLVGGVIVGVVAAGTFAGQAA</sequence>
<accession>A0A418PY09</accession>
<evidence type="ECO:0000313" key="3">
    <source>
        <dbReference type="EMBL" id="RIX26785.1"/>
    </source>
</evidence>
<feature type="region of interest" description="Disordered" evidence="1">
    <location>
        <begin position="279"/>
        <end position="315"/>
    </location>
</feature>
<evidence type="ECO:0000313" key="4">
    <source>
        <dbReference type="Proteomes" id="UP000285023"/>
    </source>
</evidence>
<dbReference type="NCBIfam" id="TIGR01965">
    <property type="entry name" value="VCBS_repeat"/>
    <property type="match status" value="2"/>
</dbReference>
<dbReference type="InterPro" id="IPR010221">
    <property type="entry name" value="VCBS_dom"/>
</dbReference>
<dbReference type="Proteomes" id="UP000285023">
    <property type="component" value="Unassembled WGS sequence"/>
</dbReference>
<feature type="region of interest" description="Disordered" evidence="1">
    <location>
        <begin position="538"/>
        <end position="565"/>
    </location>
</feature>
<comment type="caution">
    <text evidence="3">The sequence shown here is derived from an EMBL/GenBank/DDBJ whole genome shotgun (WGS) entry which is preliminary data.</text>
</comment>
<feature type="domain" description="DUF5801" evidence="2">
    <location>
        <begin position="577"/>
        <end position="663"/>
    </location>
</feature>